<feature type="transmembrane region" description="Helical" evidence="5">
    <location>
        <begin position="212"/>
        <end position="230"/>
    </location>
</feature>
<dbReference type="InterPro" id="IPR050681">
    <property type="entry name" value="CDF/SLC30A"/>
</dbReference>
<comment type="caution">
    <text evidence="7">The sequence shown here is derived from an EMBL/GenBank/DDBJ whole genome shotgun (WGS) entry which is preliminary data.</text>
</comment>
<dbReference type="Gene3D" id="1.20.1510.10">
    <property type="entry name" value="Cation efflux protein transmembrane domain"/>
    <property type="match status" value="1"/>
</dbReference>
<keyword evidence="3 5" id="KW-1133">Transmembrane helix</keyword>
<keyword evidence="2 5" id="KW-0812">Transmembrane</keyword>
<protein>
    <submittedName>
        <fullName evidence="7">Cadmium, cobalt and zinc/H(+)-K(+) antiporter</fullName>
    </submittedName>
</protein>
<feature type="transmembrane region" description="Helical" evidence="5">
    <location>
        <begin position="119"/>
        <end position="138"/>
    </location>
</feature>
<dbReference type="SUPFAM" id="SSF161111">
    <property type="entry name" value="Cation efflux protein transmembrane domain-like"/>
    <property type="match status" value="1"/>
</dbReference>
<proteinExistence type="predicted"/>
<feature type="transmembrane region" description="Helical" evidence="5">
    <location>
        <begin position="52"/>
        <end position="72"/>
    </location>
</feature>
<dbReference type="GO" id="GO:0005385">
    <property type="term" value="F:zinc ion transmembrane transporter activity"/>
    <property type="evidence" value="ECO:0007669"/>
    <property type="project" value="TreeGrafter"/>
</dbReference>
<dbReference type="EMBL" id="VSSQ01000816">
    <property type="protein sequence ID" value="MPM01707.1"/>
    <property type="molecule type" value="Genomic_DNA"/>
</dbReference>
<feature type="transmembrane region" description="Helical" evidence="5">
    <location>
        <begin position="150"/>
        <end position="171"/>
    </location>
</feature>
<feature type="domain" description="Cation efflux protein transmembrane" evidence="6">
    <location>
        <begin position="54"/>
        <end position="241"/>
    </location>
</feature>
<organism evidence="7">
    <name type="scientific">bioreactor metagenome</name>
    <dbReference type="NCBI Taxonomy" id="1076179"/>
    <lineage>
        <taxon>unclassified sequences</taxon>
        <taxon>metagenomes</taxon>
        <taxon>ecological metagenomes</taxon>
    </lineage>
</organism>
<dbReference type="PANTHER" id="PTHR11562:SF17">
    <property type="entry name" value="RE54080P-RELATED"/>
    <property type="match status" value="1"/>
</dbReference>
<accession>A0A644WDV9</accession>
<evidence type="ECO:0000256" key="1">
    <source>
        <dbReference type="ARBA" id="ARBA00004141"/>
    </source>
</evidence>
<dbReference type="Pfam" id="PF01545">
    <property type="entry name" value="Cation_efflux"/>
    <property type="match status" value="1"/>
</dbReference>
<dbReference type="NCBIfam" id="TIGR01297">
    <property type="entry name" value="CDF"/>
    <property type="match status" value="1"/>
</dbReference>
<evidence type="ECO:0000256" key="5">
    <source>
        <dbReference type="SAM" id="Phobius"/>
    </source>
</evidence>
<dbReference type="AlphaFoldDB" id="A0A644WDV9"/>
<dbReference type="InterPro" id="IPR027469">
    <property type="entry name" value="Cation_efflux_TMD_sf"/>
</dbReference>
<gene>
    <name evidence="7" type="primary">czcD_14</name>
    <name evidence="7" type="ORF">SDC9_47947</name>
</gene>
<feature type="transmembrane region" description="Helical" evidence="5">
    <location>
        <begin position="183"/>
        <end position="206"/>
    </location>
</feature>
<evidence type="ECO:0000259" key="6">
    <source>
        <dbReference type="Pfam" id="PF01545"/>
    </source>
</evidence>
<dbReference type="GO" id="GO:0005886">
    <property type="term" value="C:plasma membrane"/>
    <property type="evidence" value="ECO:0007669"/>
    <property type="project" value="TreeGrafter"/>
</dbReference>
<reference evidence="7" key="1">
    <citation type="submission" date="2019-08" db="EMBL/GenBank/DDBJ databases">
        <authorList>
            <person name="Kucharzyk K."/>
            <person name="Murdoch R.W."/>
            <person name="Higgins S."/>
            <person name="Loffler F."/>
        </authorList>
    </citation>
    <scope>NUCLEOTIDE SEQUENCE</scope>
</reference>
<name>A0A644WDV9_9ZZZZ</name>
<dbReference type="InterPro" id="IPR002524">
    <property type="entry name" value="Cation_efflux"/>
</dbReference>
<evidence type="ECO:0000256" key="3">
    <source>
        <dbReference type="ARBA" id="ARBA00022989"/>
    </source>
</evidence>
<dbReference type="InterPro" id="IPR058533">
    <property type="entry name" value="Cation_efflux_TM"/>
</dbReference>
<comment type="subcellular location">
    <subcellularLocation>
        <location evidence="1">Membrane</location>
        <topology evidence="1">Multi-pass membrane protein</topology>
    </subcellularLocation>
</comment>
<keyword evidence="4 5" id="KW-0472">Membrane</keyword>
<evidence type="ECO:0000256" key="4">
    <source>
        <dbReference type="ARBA" id="ARBA00023136"/>
    </source>
</evidence>
<feature type="transmembrane region" description="Helical" evidence="5">
    <location>
        <begin position="78"/>
        <end position="98"/>
    </location>
</feature>
<evidence type="ECO:0000313" key="7">
    <source>
        <dbReference type="EMBL" id="MPM01707.1"/>
    </source>
</evidence>
<sequence>MKDDKKYSNDNLDDNLENSKVCKSMKIKNDNKISLDDSHIHDFEYHKAAKNISFAFFLNIIFMVVVGVGAVYTNSMAILADLLHGLSDTIALGFSWFFQRFSEKEEDEKFTYGYRRFSLLGAIVTSSIVIIGSFLILLESFSRIFSPVEPQASGMVLVAIFAIFLKSLSIWKLRESTTLNERAVSIHLIGDLMGWIALLGVGIILIFYNIPILDVLLSIAITLWMIYNLAKTLFYSFKILLLEAPGNVNQDKLKKDILSIEGIDDIVKFYLWSLDNQKNILTVKINLQDDLKVSDTEEIKKSLNNLCSVHGIEDINIEFIKK</sequence>
<evidence type="ECO:0000256" key="2">
    <source>
        <dbReference type="ARBA" id="ARBA00022692"/>
    </source>
</evidence>
<dbReference type="PANTHER" id="PTHR11562">
    <property type="entry name" value="CATION EFFLUX PROTEIN/ ZINC TRANSPORTER"/>
    <property type="match status" value="1"/>
</dbReference>